<dbReference type="OrthoDB" id="9807403at2"/>
<comment type="domain">
    <text evidence="8">The N-terminal region contains the highly conserved SGGXDS motif, predicted to be a P-loop motif involved in ATP binding.</text>
</comment>
<reference evidence="10 11" key="1">
    <citation type="submission" date="2018-05" db="EMBL/GenBank/DDBJ databases">
        <title>Complete genome sequence of Flagellimonas aquimarina ECD12 isolated from seaweed Ecklonia cava.</title>
        <authorList>
            <person name="Choi S."/>
            <person name="Seong C."/>
        </authorList>
    </citation>
    <scope>NUCLEOTIDE SEQUENCE [LARGE SCALE GENOMIC DNA]</scope>
    <source>
        <strain evidence="10 11">ECD12</strain>
    </source>
</reference>
<dbReference type="InterPro" id="IPR012094">
    <property type="entry name" value="tRNA_Ile_lys_synt"/>
</dbReference>
<dbReference type="Proteomes" id="UP000245762">
    <property type="component" value="Unassembled WGS sequence"/>
</dbReference>
<dbReference type="PANTHER" id="PTHR43033:SF1">
    <property type="entry name" value="TRNA(ILE)-LYSIDINE SYNTHASE-RELATED"/>
    <property type="match status" value="1"/>
</dbReference>
<dbReference type="InterPro" id="IPR012796">
    <property type="entry name" value="Lysidine-tRNA-synth_C"/>
</dbReference>
<feature type="binding site" evidence="8">
    <location>
        <begin position="26"/>
        <end position="31"/>
    </location>
    <ligand>
        <name>ATP</name>
        <dbReference type="ChEBI" id="CHEBI:30616"/>
    </ligand>
</feature>
<dbReference type="SUPFAM" id="SSF52402">
    <property type="entry name" value="Adenine nucleotide alpha hydrolases-like"/>
    <property type="match status" value="1"/>
</dbReference>
<comment type="function">
    <text evidence="8">Ligates lysine onto the cytidine present at position 34 of the AUA codon-specific tRNA(Ile) that contains the anticodon CAU, in an ATP-dependent manner. Cytidine is converted to lysidine, thus changing the amino acid specificity of the tRNA from methionine to isoleucine.</text>
</comment>
<evidence type="ECO:0000256" key="7">
    <source>
        <dbReference type="ARBA" id="ARBA00048539"/>
    </source>
</evidence>
<name>A0A316L0B4_9FLAO</name>
<dbReference type="CDD" id="cd01992">
    <property type="entry name" value="TilS_N"/>
    <property type="match status" value="1"/>
</dbReference>
<comment type="caution">
    <text evidence="10">The sequence shown here is derived from an EMBL/GenBank/DDBJ whole genome shotgun (WGS) entry which is preliminary data.</text>
</comment>
<evidence type="ECO:0000256" key="4">
    <source>
        <dbReference type="ARBA" id="ARBA00022694"/>
    </source>
</evidence>
<dbReference type="InterPro" id="IPR011063">
    <property type="entry name" value="TilS/TtcA_N"/>
</dbReference>
<gene>
    <name evidence="8 10" type="primary">tilS</name>
    <name evidence="10" type="ORF">DKG77_10860</name>
</gene>
<accession>A0A316L0B4</accession>
<dbReference type="Pfam" id="PF11734">
    <property type="entry name" value="TilS_C"/>
    <property type="match status" value="1"/>
</dbReference>
<evidence type="ECO:0000313" key="11">
    <source>
        <dbReference type="Proteomes" id="UP000245762"/>
    </source>
</evidence>
<dbReference type="HAMAP" id="MF_01161">
    <property type="entry name" value="tRNA_Ile_lys_synt"/>
    <property type="match status" value="1"/>
</dbReference>
<sequence length="435" mass="50433">MLAQYLKHIDSNFPFLKGKRLLLACSGGVDSVTLAFLCVRSRLDITLVHCNFNLRGKESEGDELFVQNLASQLAIGYKVKSFDTKHYIEKHGGSVQMAARELRYAWFDEIIDAEGFDYVITAHHADDSLETFLINLSRGTGINGLLGIPGRNKKVIRPLLDFSRKDIIEYANTENIEWREDSSNVESKYLRNKIRNEIAPKLKELHPTFLENFKKTQAHLHQTSAVIQNYMDNLQDGLFEKDEGFFRVKIESLEKLTPLDAYLYQLFNEYGFTQWEDVKGLLKGKSGKGVHSKTHRLVKDRDYLLLSEKENKNDEVFVVPESSRYIKFPVLLKLEEAKTLEEAGKNVVFLDKEKLNYPLILRNWKKGDYFYPFGMKGKKKLSKFFKDEKVDVLTKEKQWLLCSGDDIVWVIGRRLDDRYKVEESTKNILKITFSV</sequence>
<dbReference type="EC" id="6.3.4.19" evidence="8"/>
<dbReference type="Gene3D" id="3.40.50.620">
    <property type="entry name" value="HUPs"/>
    <property type="match status" value="1"/>
</dbReference>
<evidence type="ECO:0000256" key="2">
    <source>
        <dbReference type="ARBA" id="ARBA00022490"/>
    </source>
</evidence>
<evidence type="ECO:0000256" key="8">
    <source>
        <dbReference type="HAMAP-Rule" id="MF_01161"/>
    </source>
</evidence>
<organism evidence="10 11">
    <name type="scientific">Flagellimonas aquimarina</name>
    <dbReference type="NCBI Taxonomy" id="2201895"/>
    <lineage>
        <taxon>Bacteria</taxon>
        <taxon>Pseudomonadati</taxon>
        <taxon>Bacteroidota</taxon>
        <taxon>Flavobacteriia</taxon>
        <taxon>Flavobacteriales</taxon>
        <taxon>Flavobacteriaceae</taxon>
        <taxon>Flagellimonas</taxon>
    </lineage>
</organism>
<evidence type="ECO:0000259" key="9">
    <source>
        <dbReference type="SMART" id="SM00977"/>
    </source>
</evidence>
<dbReference type="GO" id="GO:0006400">
    <property type="term" value="P:tRNA modification"/>
    <property type="evidence" value="ECO:0007669"/>
    <property type="project" value="UniProtKB-UniRule"/>
</dbReference>
<dbReference type="Pfam" id="PF01171">
    <property type="entry name" value="ATP_bind_3"/>
    <property type="match status" value="1"/>
</dbReference>
<dbReference type="RefSeq" id="WP_109662906.1">
    <property type="nucleotide sequence ID" value="NZ_QGEG01000002.1"/>
</dbReference>
<dbReference type="PANTHER" id="PTHR43033">
    <property type="entry name" value="TRNA(ILE)-LYSIDINE SYNTHASE-RELATED"/>
    <property type="match status" value="1"/>
</dbReference>
<dbReference type="GO" id="GO:0005524">
    <property type="term" value="F:ATP binding"/>
    <property type="evidence" value="ECO:0007669"/>
    <property type="project" value="UniProtKB-UniRule"/>
</dbReference>
<dbReference type="NCBIfam" id="TIGR02432">
    <property type="entry name" value="lysidine_TilS_N"/>
    <property type="match status" value="1"/>
</dbReference>
<keyword evidence="2 8" id="KW-0963">Cytoplasm</keyword>
<dbReference type="SMART" id="SM00977">
    <property type="entry name" value="TilS_C"/>
    <property type="match status" value="1"/>
</dbReference>
<keyword evidence="5 8" id="KW-0547">Nucleotide-binding</keyword>
<dbReference type="GO" id="GO:0032267">
    <property type="term" value="F:tRNA(Ile)-lysidine synthase activity"/>
    <property type="evidence" value="ECO:0007669"/>
    <property type="project" value="UniProtKB-EC"/>
</dbReference>
<feature type="domain" description="Lysidine-tRNA(Ile) synthetase C-terminal" evidence="9">
    <location>
        <begin position="359"/>
        <end position="431"/>
    </location>
</feature>
<comment type="similarity">
    <text evidence="8">Belongs to the tRNA(Ile)-lysidine synthase family.</text>
</comment>
<dbReference type="GO" id="GO:0005737">
    <property type="term" value="C:cytoplasm"/>
    <property type="evidence" value="ECO:0007669"/>
    <property type="project" value="UniProtKB-SubCell"/>
</dbReference>
<keyword evidence="11" id="KW-1185">Reference proteome</keyword>
<keyword evidence="6 8" id="KW-0067">ATP-binding</keyword>
<protein>
    <recommendedName>
        <fullName evidence="8">tRNA(Ile)-lysidine synthase</fullName>
        <ecNumber evidence="8">6.3.4.19</ecNumber>
    </recommendedName>
    <alternativeName>
        <fullName evidence="8">tRNA(Ile)-2-lysyl-cytidine synthase</fullName>
    </alternativeName>
    <alternativeName>
        <fullName evidence="8">tRNA(Ile)-lysidine synthetase</fullName>
    </alternativeName>
</protein>
<dbReference type="NCBIfam" id="TIGR02433">
    <property type="entry name" value="lysidine_TilS_C"/>
    <property type="match status" value="1"/>
</dbReference>
<dbReference type="EMBL" id="QGEG01000002">
    <property type="protein sequence ID" value="PWL38738.1"/>
    <property type="molecule type" value="Genomic_DNA"/>
</dbReference>
<evidence type="ECO:0000256" key="5">
    <source>
        <dbReference type="ARBA" id="ARBA00022741"/>
    </source>
</evidence>
<dbReference type="SUPFAM" id="SSF56037">
    <property type="entry name" value="PheT/TilS domain"/>
    <property type="match status" value="1"/>
</dbReference>
<dbReference type="InterPro" id="IPR012795">
    <property type="entry name" value="tRNA_Ile_lys_synt_N"/>
</dbReference>
<proteinExistence type="inferred from homology"/>
<dbReference type="InterPro" id="IPR014729">
    <property type="entry name" value="Rossmann-like_a/b/a_fold"/>
</dbReference>
<evidence type="ECO:0000256" key="1">
    <source>
        <dbReference type="ARBA" id="ARBA00004496"/>
    </source>
</evidence>
<evidence type="ECO:0000313" key="10">
    <source>
        <dbReference type="EMBL" id="PWL38738.1"/>
    </source>
</evidence>
<evidence type="ECO:0000256" key="6">
    <source>
        <dbReference type="ARBA" id="ARBA00022840"/>
    </source>
</evidence>
<comment type="subcellular location">
    <subcellularLocation>
        <location evidence="1 8">Cytoplasm</location>
    </subcellularLocation>
</comment>
<comment type="catalytic activity">
    <reaction evidence="7 8">
        <text>cytidine(34) in tRNA(Ile2) + L-lysine + ATP = lysidine(34) in tRNA(Ile2) + AMP + diphosphate + H(+)</text>
        <dbReference type="Rhea" id="RHEA:43744"/>
        <dbReference type="Rhea" id="RHEA-COMP:10625"/>
        <dbReference type="Rhea" id="RHEA-COMP:10670"/>
        <dbReference type="ChEBI" id="CHEBI:15378"/>
        <dbReference type="ChEBI" id="CHEBI:30616"/>
        <dbReference type="ChEBI" id="CHEBI:32551"/>
        <dbReference type="ChEBI" id="CHEBI:33019"/>
        <dbReference type="ChEBI" id="CHEBI:82748"/>
        <dbReference type="ChEBI" id="CHEBI:83665"/>
        <dbReference type="ChEBI" id="CHEBI:456215"/>
        <dbReference type="EC" id="6.3.4.19"/>
    </reaction>
</comment>
<keyword evidence="3 8" id="KW-0436">Ligase</keyword>
<evidence type="ECO:0000256" key="3">
    <source>
        <dbReference type="ARBA" id="ARBA00022598"/>
    </source>
</evidence>
<dbReference type="AlphaFoldDB" id="A0A316L0B4"/>
<keyword evidence="4 8" id="KW-0819">tRNA processing</keyword>